<evidence type="ECO:0000313" key="1">
    <source>
        <dbReference type="EMBL" id="KAL0957264.1"/>
    </source>
</evidence>
<dbReference type="Proteomes" id="UP001556367">
    <property type="component" value="Unassembled WGS sequence"/>
</dbReference>
<comment type="caution">
    <text evidence="1">The sequence shown here is derived from an EMBL/GenBank/DDBJ whole genome shotgun (WGS) entry which is preliminary data.</text>
</comment>
<gene>
    <name evidence="1" type="ORF">HGRIS_001078</name>
</gene>
<organism evidence="1 2">
    <name type="scientific">Hohenbuehelia grisea</name>
    <dbReference type="NCBI Taxonomy" id="104357"/>
    <lineage>
        <taxon>Eukaryota</taxon>
        <taxon>Fungi</taxon>
        <taxon>Dikarya</taxon>
        <taxon>Basidiomycota</taxon>
        <taxon>Agaricomycotina</taxon>
        <taxon>Agaricomycetes</taxon>
        <taxon>Agaricomycetidae</taxon>
        <taxon>Agaricales</taxon>
        <taxon>Pleurotineae</taxon>
        <taxon>Pleurotaceae</taxon>
        <taxon>Hohenbuehelia</taxon>
    </lineage>
</organism>
<evidence type="ECO:0000313" key="2">
    <source>
        <dbReference type="Proteomes" id="UP001556367"/>
    </source>
</evidence>
<keyword evidence="2" id="KW-1185">Reference proteome</keyword>
<protein>
    <submittedName>
        <fullName evidence="1">Uncharacterized protein</fullName>
    </submittedName>
</protein>
<proteinExistence type="predicted"/>
<dbReference type="EMBL" id="JASNQZ010000005">
    <property type="protein sequence ID" value="KAL0957264.1"/>
    <property type="molecule type" value="Genomic_DNA"/>
</dbReference>
<name>A0ABR3JNS2_9AGAR</name>
<accession>A0ABR3JNS2</accession>
<sequence>MLKTFLGFTILVPAPRFNPEHDHFSHGFWGDRIGFLLETYEPNPDMFSALSHSGASIDTAIF</sequence>
<reference evidence="2" key="1">
    <citation type="submission" date="2024-06" db="EMBL/GenBank/DDBJ databases">
        <title>Multi-omics analyses provide insights into the biosynthesis of the anticancer antibiotic pleurotin in Hohenbuehelia grisea.</title>
        <authorList>
            <person name="Weaver J.A."/>
            <person name="Alberti F."/>
        </authorList>
    </citation>
    <scope>NUCLEOTIDE SEQUENCE [LARGE SCALE GENOMIC DNA]</scope>
    <source>
        <strain evidence="2">T-177</strain>
    </source>
</reference>